<protein>
    <submittedName>
        <fullName evidence="8">Protein RALF-like 33</fullName>
    </submittedName>
</protein>
<comment type="similarity">
    <text evidence="2">Belongs to the plant rapid alkalinization factor (RALF) family.</text>
</comment>
<feature type="chain" id="PRO_5044837764" evidence="7">
    <location>
        <begin position="26"/>
        <end position="142"/>
    </location>
</feature>
<keyword evidence="9" id="KW-1185">Reference proteome</keyword>
<dbReference type="PANTHER" id="PTHR33136">
    <property type="entry name" value="RAPID ALKALINIZATION FACTOR-LIKE"/>
    <property type="match status" value="1"/>
</dbReference>
<dbReference type="AlphaFoldDB" id="A0ABD1PZ25"/>
<dbReference type="GO" id="GO:0005576">
    <property type="term" value="C:extracellular region"/>
    <property type="evidence" value="ECO:0007669"/>
    <property type="project" value="UniProtKB-SubCell"/>
</dbReference>
<evidence type="ECO:0000256" key="6">
    <source>
        <dbReference type="ARBA" id="ARBA00023157"/>
    </source>
</evidence>
<evidence type="ECO:0000256" key="5">
    <source>
        <dbReference type="ARBA" id="ARBA00022729"/>
    </source>
</evidence>
<name>A0ABD1PZ25_9LAMI</name>
<dbReference type="PANTHER" id="PTHR33136:SF107">
    <property type="entry name" value="RAPID ALKALINIZATION FACTOR"/>
    <property type="match status" value="1"/>
</dbReference>
<feature type="signal peptide" evidence="7">
    <location>
        <begin position="1"/>
        <end position="25"/>
    </location>
</feature>
<dbReference type="EMBL" id="JBFOLJ010000016">
    <property type="protein sequence ID" value="KAL2469168.1"/>
    <property type="molecule type" value="Genomic_DNA"/>
</dbReference>
<evidence type="ECO:0000256" key="3">
    <source>
        <dbReference type="ARBA" id="ARBA00022525"/>
    </source>
</evidence>
<comment type="caution">
    <text evidence="8">The sequence shown here is derived from an EMBL/GenBank/DDBJ whole genome shotgun (WGS) entry which is preliminary data.</text>
</comment>
<evidence type="ECO:0000256" key="4">
    <source>
        <dbReference type="ARBA" id="ARBA00022702"/>
    </source>
</evidence>
<dbReference type="Pfam" id="PF05498">
    <property type="entry name" value="RALF"/>
    <property type="match status" value="1"/>
</dbReference>
<sequence>MARTVSSLLFTLCIIASLLLSQASASSEQELAGWLMPMMRSGCKGTIAECLSDTDEEFDLDSESNRRVLATRRRYISYGALQRNRVPCSRRGASYYNCRPGAQANPYTRGCSAITRCRRAVADVNKAIDLDPAMAKAYLRKA</sequence>
<organism evidence="8 9">
    <name type="scientific">Forsythia ovata</name>
    <dbReference type="NCBI Taxonomy" id="205694"/>
    <lineage>
        <taxon>Eukaryota</taxon>
        <taxon>Viridiplantae</taxon>
        <taxon>Streptophyta</taxon>
        <taxon>Embryophyta</taxon>
        <taxon>Tracheophyta</taxon>
        <taxon>Spermatophyta</taxon>
        <taxon>Magnoliopsida</taxon>
        <taxon>eudicotyledons</taxon>
        <taxon>Gunneridae</taxon>
        <taxon>Pentapetalae</taxon>
        <taxon>asterids</taxon>
        <taxon>lamiids</taxon>
        <taxon>Lamiales</taxon>
        <taxon>Oleaceae</taxon>
        <taxon>Forsythieae</taxon>
        <taxon>Forsythia</taxon>
    </lineage>
</organism>
<dbReference type="Proteomes" id="UP001604277">
    <property type="component" value="Unassembled WGS sequence"/>
</dbReference>
<keyword evidence="3" id="KW-0964">Secreted</keyword>
<dbReference type="InterPro" id="IPR011990">
    <property type="entry name" value="TPR-like_helical_dom_sf"/>
</dbReference>
<accession>A0ABD1PZ25</accession>
<evidence type="ECO:0000256" key="1">
    <source>
        <dbReference type="ARBA" id="ARBA00004613"/>
    </source>
</evidence>
<evidence type="ECO:0000313" key="9">
    <source>
        <dbReference type="Proteomes" id="UP001604277"/>
    </source>
</evidence>
<reference evidence="9" key="1">
    <citation type="submission" date="2024-07" db="EMBL/GenBank/DDBJ databases">
        <title>Two chromosome-level genome assemblies of Korean endemic species Abeliophyllum distichum and Forsythia ovata (Oleaceae).</title>
        <authorList>
            <person name="Jang H."/>
        </authorList>
    </citation>
    <scope>NUCLEOTIDE SEQUENCE [LARGE SCALE GENOMIC DNA]</scope>
</reference>
<gene>
    <name evidence="8" type="ORF">Fot_50744</name>
</gene>
<comment type="subcellular location">
    <subcellularLocation>
        <location evidence="1">Secreted</location>
    </subcellularLocation>
</comment>
<evidence type="ECO:0000256" key="2">
    <source>
        <dbReference type="ARBA" id="ARBA00009178"/>
    </source>
</evidence>
<keyword evidence="6" id="KW-1015">Disulfide bond</keyword>
<dbReference type="GO" id="GO:0005179">
    <property type="term" value="F:hormone activity"/>
    <property type="evidence" value="ECO:0007669"/>
    <property type="project" value="UniProtKB-KW"/>
</dbReference>
<proteinExistence type="inferred from homology"/>
<keyword evidence="5 7" id="KW-0732">Signal</keyword>
<dbReference type="InterPro" id="IPR008801">
    <property type="entry name" value="RALF"/>
</dbReference>
<dbReference type="Gene3D" id="1.25.40.10">
    <property type="entry name" value="Tetratricopeptide repeat domain"/>
    <property type="match status" value="1"/>
</dbReference>
<evidence type="ECO:0000256" key="7">
    <source>
        <dbReference type="SAM" id="SignalP"/>
    </source>
</evidence>
<keyword evidence="4" id="KW-0372">Hormone</keyword>
<evidence type="ECO:0000313" key="8">
    <source>
        <dbReference type="EMBL" id="KAL2469168.1"/>
    </source>
</evidence>